<name>A0ABV5GA79_9FLAO</name>
<evidence type="ECO:0000313" key="3">
    <source>
        <dbReference type="Proteomes" id="UP001589576"/>
    </source>
</evidence>
<dbReference type="Proteomes" id="UP001589576">
    <property type="component" value="Unassembled WGS sequence"/>
</dbReference>
<evidence type="ECO:0000313" key="2">
    <source>
        <dbReference type="EMBL" id="MFB9088032.1"/>
    </source>
</evidence>
<protein>
    <submittedName>
        <fullName evidence="2">YybH family protein</fullName>
    </submittedName>
</protein>
<dbReference type="RefSeq" id="WP_290285470.1">
    <property type="nucleotide sequence ID" value="NZ_JAUFQN010000019.1"/>
</dbReference>
<reference evidence="2 3" key="1">
    <citation type="submission" date="2024-09" db="EMBL/GenBank/DDBJ databases">
        <authorList>
            <person name="Sun Q."/>
            <person name="Mori K."/>
        </authorList>
    </citation>
    <scope>NUCLEOTIDE SEQUENCE [LARGE SCALE GENOMIC DNA]</scope>
    <source>
        <strain evidence="2 3">CECT 8460</strain>
    </source>
</reference>
<accession>A0ABV5GA79</accession>
<sequence length="167" mass="18302">MKNKLLKSIALGVIIALAIACQPKKEDSKTADAPAVDKEKIKSEIVAMETVMADMYNMRSAASEEYYDDNATSFSQNKPPLVGKFAIDKSIKDDLTSFAAGDVISFSVNEIFPSSDGNQVVEIGSYKVVDAKETVKFTGNYMSLFEKKDGKYVCIRDMGASDMPKKQ</sequence>
<dbReference type="EMBL" id="JBHMFB010000001">
    <property type="protein sequence ID" value="MFB9088032.1"/>
    <property type="molecule type" value="Genomic_DNA"/>
</dbReference>
<evidence type="ECO:0000256" key="1">
    <source>
        <dbReference type="SAM" id="SignalP"/>
    </source>
</evidence>
<feature type="signal peptide" evidence="1">
    <location>
        <begin position="1"/>
        <end position="20"/>
    </location>
</feature>
<gene>
    <name evidence="2" type="ORF">ACFFUU_00300</name>
</gene>
<dbReference type="Gene3D" id="3.10.450.50">
    <property type="match status" value="1"/>
</dbReference>
<keyword evidence="3" id="KW-1185">Reference proteome</keyword>
<dbReference type="SUPFAM" id="SSF54427">
    <property type="entry name" value="NTF2-like"/>
    <property type="match status" value="1"/>
</dbReference>
<comment type="caution">
    <text evidence="2">The sequence shown here is derived from an EMBL/GenBank/DDBJ whole genome shotgun (WGS) entry which is preliminary data.</text>
</comment>
<dbReference type="PROSITE" id="PS51257">
    <property type="entry name" value="PROKAR_LIPOPROTEIN"/>
    <property type="match status" value="1"/>
</dbReference>
<proteinExistence type="predicted"/>
<keyword evidence="1" id="KW-0732">Signal</keyword>
<dbReference type="InterPro" id="IPR032710">
    <property type="entry name" value="NTF2-like_dom_sf"/>
</dbReference>
<organism evidence="2 3">
    <name type="scientific">Flavobacterium paronense</name>
    <dbReference type="NCBI Taxonomy" id="1392775"/>
    <lineage>
        <taxon>Bacteria</taxon>
        <taxon>Pseudomonadati</taxon>
        <taxon>Bacteroidota</taxon>
        <taxon>Flavobacteriia</taxon>
        <taxon>Flavobacteriales</taxon>
        <taxon>Flavobacteriaceae</taxon>
        <taxon>Flavobacterium</taxon>
    </lineage>
</organism>
<feature type="chain" id="PRO_5046672441" evidence="1">
    <location>
        <begin position="21"/>
        <end position="167"/>
    </location>
</feature>